<dbReference type="GO" id="GO:0007166">
    <property type="term" value="P:cell surface receptor signaling pathway"/>
    <property type="evidence" value="ECO:0007669"/>
    <property type="project" value="InterPro"/>
</dbReference>
<dbReference type="EnsemblPlants" id="EMT26386">
    <property type="protein sequence ID" value="EMT26386"/>
    <property type="gene ID" value="F775_21324"/>
</dbReference>
<reference evidence="2" key="1">
    <citation type="submission" date="2015-06" db="UniProtKB">
        <authorList>
            <consortium name="EnsemblPlants"/>
        </authorList>
    </citation>
    <scope>IDENTIFICATION</scope>
</reference>
<evidence type="ECO:0000313" key="2">
    <source>
        <dbReference type="EnsemblPlants" id="EMT26386"/>
    </source>
</evidence>
<dbReference type="Pfam" id="PF22215">
    <property type="entry name" value="MLKL_N"/>
    <property type="match status" value="1"/>
</dbReference>
<dbReference type="PANTHER" id="PTHR35832">
    <property type="entry name" value="OS12G0248400 PROTEIN-RELATED"/>
    <property type="match status" value="1"/>
</dbReference>
<dbReference type="PANTHER" id="PTHR35832:SF14">
    <property type="entry name" value="GENOME ASSEMBLY, CHROMOSOME: II"/>
    <property type="match status" value="1"/>
</dbReference>
<proteinExistence type="predicted"/>
<feature type="domain" description="Mixed lineage kinase" evidence="1">
    <location>
        <begin position="8"/>
        <end position="118"/>
    </location>
</feature>
<protein>
    <recommendedName>
        <fullName evidence="1">Mixed lineage kinase domain-containing protein</fullName>
    </recommendedName>
</protein>
<dbReference type="AlphaFoldDB" id="M8CRT0"/>
<dbReference type="CDD" id="cd21037">
    <property type="entry name" value="MLKL_NTD"/>
    <property type="match status" value="1"/>
</dbReference>
<dbReference type="InterPro" id="IPR036537">
    <property type="entry name" value="Adaptor_Cbl_N_dom_sf"/>
</dbReference>
<sequence>MVDPVSLVGMILTMVQLIASAAETARQNKKKCWELAQRACTLANVLPDYKYPAANDQETEIVLRRLKETLDEALTLIQSCQTVTVFSRSRKAAELDGVNRKINDCITDLNFIRQARTNHLTAASPVSFPAQTYDHGSYYQYQAQGAGGASSSACVGYPPPQHAPVNVHWTPAPSPYHASPAPSASGYNLSSFYTLPTVNKIFDQTMNDKSFVGSKYMVMCNAKRLCKTSMGISPF</sequence>
<organism evidence="2">
    <name type="scientific">Aegilops tauschii</name>
    <name type="common">Tausch's goatgrass</name>
    <name type="synonym">Aegilops squarrosa</name>
    <dbReference type="NCBI Taxonomy" id="37682"/>
    <lineage>
        <taxon>Eukaryota</taxon>
        <taxon>Viridiplantae</taxon>
        <taxon>Streptophyta</taxon>
        <taxon>Embryophyta</taxon>
        <taxon>Tracheophyta</taxon>
        <taxon>Spermatophyta</taxon>
        <taxon>Magnoliopsida</taxon>
        <taxon>Liliopsida</taxon>
        <taxon>Poales</taxon>
        <taxon>Poaceae</taxon>
        <taxon>BOP clade</taxon>
        <taxon>Pooideae</taxon>
        <taxon>Triticodae</taxon>
        <taxon>Triticeae</taxon>
        <taxon>Triticinae</taxon>
        <taxon>Aegilops</taxon>
    </lineage>
</organism>
<accession>M8CRT0</accession>
<dbReference type="Gene3D" id="1.20.930.20">
    <property type="entry name" value="Adaptor protein Cbl, N-terminal domain"/>
    <property type="match status" value="1"/>
</dbReference>
<dbReference type="InterPro" id="IPR059179">
    <property type="entry name" value="MLKL-like_MCAfunc"/>
</dbReference>
<name>M8CRT0_AEGTA</name>
<dbReference type="InterPro" id="IPR054000">
    <property type="entry name" value="MLKL_N"/>
</dbReference>
<evidence type="ECO:0000259" key="1">
    <source>
        <dbReference type="Pfam" id="PF22215"/>
    </source>
</evidence>